<dbReference type="Gene3D" id="1.10.10.60">
    <property type="entry name" value="Homeodomain-like"/>
    <property type="match status" value="1"/>
</dbReference>
<accession>A0A6A0H4M0</accession>
<gene>
    <name evidence="1" type="ORF">HAZT_HAZT003147</name>
</gene>
<sequence>MDLYIAFWDKNFWLPTGKRLKIRSQPYRHPPHNSILDQVYKKFRSRAPHPVIEEHAKKLGWTNRQVDRWLRQKTVSQQATTMEKYIDCAWQLVYYVGFCITGIVVLHDKPWLYDVIARKFSSDHISDVRSSASEISSDDVAYPATKKKE</sequence>
<dbReference type="GO" id="GO:0050291">
    <property type="term" value="F:sphingosine N-acyltransferase activity"/>
    <property type="evidence" value="ECO:0007669"/>
    <property type="project" value="InterPro"/>
</dbReference>
<comment type="caution">
    <text evidence="1">The sequence shown here is derived from an EMBL/GenBank/DDBJ whole genome shotgun (WGS) entry which is preliminary data.</text>
</comment>
<protein>
    <submittedName>
        <fullName evidence="1">Uncharacterized protein</fullName>
    </submittedName>
</protein>
<proteinExistence type="predicted"/>
<dbReference type="PANTHER" id="PTHR12560">
    <property type="entry name" value="LONGEVITY ASSURANCE FACTOR 1 LAG1"/>
    <property type="match status" value="1"/>
</dbReference>
<evidence type="ECO:0000313" key="1">
    <source>
        <dbReference type="EMBL" id="KAA0197264.1"/>
    </source>
</evidence>
<dbReference type="AlphaFoldDB" id="A0A6A0H4M0"/>
<dbReference type="EMBL" id="JQDR03008360">
    <property type="protein sequence ID" value="KAA0197264.1"/>
    <property type="molecule type" value="Genomic_DNA"/>
</dbReference>
<dbReference type="InterPro" id="IPR016439">
    <property type="entry name" value="Lag1/Lac1-like"/>
</dbReference>
<dbReference type="GO" id="GO:0016020">
    <property type="term" value="C:membrane"/>
    <property type="evidence" value="ECO:0007669"/>
    <property type="project" value="GOC"/>
</dbReference>
<reference evidence="1" key="1">
    <citation type="submission" date="2014-08" db="EMBL/GenBank/DDBJ databases">
        <authorList>
            <person name="Murali S."/>
            <person name="Richards S."/>
            <person name="Bandaranaike D."/>
            <person name="Bellair M."/>
            <person name="Blankenburg K."/>
            <person name="Chao H."/>
            <person name="Dinh H."/>
            <person name="Doddapaneni H."/>
            <person name="Dugan-Rocha S."/>
            <person name="Elkadiri S."/>
            <person name="Gnanaolivu R."/>
            <person name="Hughes D."/>
            <person name="Lee S."/>
            <person name="Li M."/>
            <person name="Ming W."/>
            <person name="Munidasa M."/>
            <person name="Muniz J."/>
            <person name="Nguyen L."/>
            <person name="Osuji N."/>
            <person name="Pu L.-L."/>
            <person name="Puazo M."/>
            <person name="Skinner E."/>
            <person name="Qu C."/>
            <person name="Quiroz J."/>
            <person name="Raj R."/>
            <person name="Weissenberger G."/>
            <person name="Xin Y."/>
            <person name="Zou X."/>
            <person name="Han Y."/>
            <person name="Worley K."/>
            <person name="Muzny D."/>
            <person name="Gibbs R."/>
        </authorList>
    </citation>
    <scope>NUCLEOTIDE SEQUENCE</scope>
    <source>
        <strain evidence="1">HAZT.00-mixed</strain>
        <tissue evidence="1">Whole organism</tissue>
    </source>
</reference>
<dbReference type="Proteomes" id="UP000711488">
    <property type="component" value="Unassembled WGS sequence"/>
</dbReference>
<dbReference type="OrthoDB" id="537032at2759"/>
<reference evidence="1" key="3">
    <citation type="submission" date="2019-06" db="EMBL/GenBank/DDBJ databases">
        <authorList>
            <person name="Poynton C."/>
            <person name="Hasenbein S."/>
            <person name="Benoit J.B."/>
            <person name="Sepulveda M.S."/>
            <person name="Poelchau M.F."/>
            <person name="Murali S.C."/>
            <person name="Chen S."/>
            <person name="Glastad K.M."/>
            <person name="Werren J.H."/>
            <person name="Vineis J.H."/>
            <person name="Bowen J.L."/>
            <person name="Friedrich M."/>
            <person name="Jones J."/>
            <person name="Robertson H.M."/>
            <person name="Feyereisen R."/>
            <person name="Mechler-Hickson A."/>
            <person name="Mathers N."/>
            <person name="Lee C.E."/>
            <person name="Colbourne J.K."/>
            <person name="Biales A."/>
            <person name="Johnston J.S."/>
            <person name="Wellborn G.A."/>
            <person name="Rosendale A.J."/>
            <person name="Cridge A.G."/>
            <person name="Munoz-Torres M.C."/>
            <person name="Bain P.A."/>
            <person name="Manny A.R."/>
            <person name="Major K.M."/>
            <person name="Lambert F.N."/>
            <person name="Vulpe C.D."/>
            <person name="Tuck P."/>
            <person name="Blalock B.J."/>
            <person name="Lin Y.-Y."/>
            <person name="Smith M.E."/>
            <person name="Ochoa-Acuna H."/>
            <person name="Chen M.-J.M."/>
            <person name="Childers C.P."/>
            <person name="Qu J."/>
            <person name="Dugan S."/>
            <person name="Lee S.L."/>
            <person name="Chao H."/>
            <person name="Dinh H."/>
            <person name="Han Y."/>
            <person name="Doddapaneni H."/>
            <person name="Worley K.C."/>
            <person name="Muzny D.M."/>
            <person name="Gibbs R.A."/>
            <person name="Richards S."/>
        </authorList>
    </citation>
    <scope>NUCLEOTIDE SEQUENCE</scope>
    <source>
        <strain evidence="1">HAZT.00-mixed</strain>
        <tissue evidence="1">Whole organism</tissue>
    </source>
</reference>
<organism evidence="1">
    <name type="scientific">Hyalella azteca</name>
    <name type="common">Amphipod</name>
    <dbReference type="NCBI Taxonomy" id="294128"/>
    <lineage>
        <taxon>Eukaryota</taxon>
        <taxon>Metazoa</taxon>
        <taxon>Ecdysozoa</taxon>
        <taxon>Arthropoda</taxon>
        <taxon>Crustacea</taxon>
        <taxon>Multicrustacea</taxon>
        <taxon>Malacostraca</taxon>
        <taxon>Eumalacostraca</taxon>
        <taxon>Peracarida</taxon>
        <taxon>Amphipoda</taxon>
        <taxon>Senticaudata</taxon>
        <taxon>Talitrida</taxon>
        <taxon>Talitroidea</taxon>
        <taxon>Hyalellidae</taxon>
        <taxon>Hyalella</taxon>
    </lineage>
</organism>
<reference evidence="1" key="2">
    <citation type="journal article" date="2018" name="Environ. Sci. Technol.">
        <title>The Toxicogenome of Hyalella azteca: A Model for Sediment Ecotoxicology and Evolutionary Toxicology.</title>
        <authorList>
            <person name="Poynton H.C."/>
            <person name="Hasenbein S."/>
            <person name="Benoit J.B."/>
            <person name="Sepulveda M.S."/>
            <person name="Poelchau M.F."/>
            <person name="Hughes D.S.T."/>
            <person name="Murali S.C."/>
            <person name="Chen S."/>
            <person name="Glastad K.M."/>
            <person name="Goodisman M.A.D."/>
            <person name="Werren J.H."/>
            <person name="Vineis J.H."/>
            <person name="Bowen J.L."/>
            <person name="Friedrich M."/>
            <person name="Jones J."/>
            <person name="Robertson H.M."/>
            <person name="Feyereisen R."/>
            <person name="Mechler-Hickson A."/>
            <person name="Mathers N."/>
            <person name="Lee C.E."/>
            <person name="Colbourne J.K."/>
            <person name="Biales A."/>
            <person name="Johnston J.S."/>
            <person name="Wellborn G.A."/>
            <person name="Rosendale A.J."/>
            <person name="Cridge A.G."/>
            <person name="Munoz-Torres M.C."/>
            <person name="Bain P.A."/>
            <person name="Manny A.R."/>
            <person name="Major K.M."/>
            <person name="Lambert F.N."/>
            <person name="Vulpe C.D."/>
            <person name="Tuck P."/>
            <person name="Blalock B.J."/>
            <person name="Lin Y.Y."/>
            <person name="Smith M.E."/>
            <person name="Ochoa-Acuna H."/>
            <person name="Chen M.M."/>
            <person name="Childers C.P."/>
            <person name="Qu J."/>
            <person name="Dugan S."/>
            <person name="Lee S.L."/>
            <person name="Chao H."/>
            <person name="Dinh H."/>
            <person name="Han Y."/>
            <person name="Doddapaneni H."/>
            <person name="Worley K.C."/>
            <person name="Muzny D.M."/>
            <person name="Gibbs R.A."/>
            <person name="Richards S."/>
        </authorList>
    </citation>
    <scope>NUCLEOTIDE SEQUENCE</scope>
    <source>
        <strain evidence="1">HAZT.00-mixed</strain>
        <tissue evidence="1">Whole organism</tissue>
    </source>
</reference>
<name>A0A6A0H4M0_HYAAZ</name>
<dbReference type="PANTHER" id="PTHR12560:SF0">
    <property type="entry name" value="LD18904P"/>
    <property type="match status" value="1"/>
</dbReference>
<dbReference type="GO" id="GO:0046513">
    <property type="term" value="P:ceramide biosynthetic process"/>
    <property type="evidence" value="ECO:0007669"/>
    <property type="project" value="InterPro"/>
</dbReference>